<dbReference type="EC" id="3.4.24.-" evidence="13"/>
<dbReference type="AlphaFoldDB" id="A0A8H6KKR5"/>
<proteinExistence type="inferred from homology"/>
<feature type="binding site" evidence="12">
    <location>
        <position position="452"/>
    </location>
    <ligand>
        <name>Zn(2+)</name>
        <dbReference type="ChEBI" id="CHEBI:29105"/>
        <note>catalytic</note>
    </ligand>
</feature>
<keyword evidence="4 13" id="KW-0645">Protease</keyword>
<evidence type="ECO:0000256" key="7">
    <source>
        <dbReference type="ARBA" id="ARBA00022801"/>
    </source>
</evidence>
<accession>A0A8H6KKR5</accession>
<protein>
    <recommendedName>
        <fullName evidence="13">Extracellular metalloproteinase</fullName>
        <ecNumber evidence="13">3.4.24.-</ecNumber>
    </recommendedName>
    <alternativeName>
        <fullName evidence="13">Fungalysin</fullName>
    </alternativeName>
</protein>
<keyword evidence="3 13" id="KW-0964">Secreted</keyword>
<sequence>MMLLNAIVLFGLTAPALGHPARGSPQISKRAAMLNSHRFNTVSSYTTLNTSLSVESKTTSRRREEPVDYVQIATLKLREVAPQAAFRLVDDFYVGANGVAHAHFQQTVDGIDVDNARFKVNVLKDGTILSFGSSFVQEAAESSVSVKRADLSTTPLAAFQCAVELLELPVEGAATASAEPTDGETYAIKGVKGTVAEPLAKLAYVQVDGSVTLAWRIETDTETNWLHTYIDAATGREITGVVDFTNTATYEVYPWGVLNPDEGPREIVANPEDTASSPFGWHSDGSQEYTSLRGNNAFVTIPDGGSIPSSPDLLFSYPYSPAMTDPKSYTNASATQGYYTVNKYHDILYALGFDEAAGNFQTDNNGKGGAGGDALELVIQAQSGTALISVPADGRSPKLTMGGRWPGNPVRDSAFDATVLLHEYTHGVNQRLVGGPASAGCLSGMVGLSIDEGYADFLPTLLRVKEGDTRATDYTIADWSTGQAIGLRSHYVSTSLETTPLTFESLNELVNTGGFDLATVWAATLYDVFWNMADEHGIGDVNVVVLDDQGVPKGARYMLLKLILDGNALVPCNPHHLQIRDGLLEADRILTGGANRCAIWKGFARRGFGEDAVVGSGTRGRVNGFAVPSGC</sequence>
<dbReference type="GO" id="GO:0008270">
    <property type="term" value="F:zinc ion binding"/>
    <property type="evidence" value="ECO:0007669"/>
    <property type="project" value="InterPro"/>
</dbReference>
<reference evidence="15" key="1">
    <citation type="journal article" date="2020" name="Phytopathology">
        <title>Genome Sequence Resources of Colletotrichum truncatum, C. plurivorum, C. musicola, and C. sojae: Four Species Pathogenic to Soybean (Glycine max).</title>
        <authorList>
            <person name="Rogerio F."/>
            <person name="Boufleur T.R."/>
            <person name="Ciampi-Guillardi M."/>
            <person name="Sukno S.A."/>
            <person name="Thon M.R."/>
            <person name="Massola Junior N.S."/>
            <person name="Baroncelli R."/>
        </authorList>
    </citation>
    <scope>NUCLEOTIDE SEQUENCE</scope>
    <source>
        <strain evidence="15">LFN00145</strain>
    </source>
</reference>
<evidence type="ECO:0000259" key="14">
    <source>
        <dbReference type="Pfam" id="PF07504"/>
    </source>
</evidence>
<evidence type="ECO:0000256" key="6">
    <source>
        <dbReference type="ARBA" id="ARBA00022729"/>
    </source>
</evidence>
<keyword evidence="5 12" id="KW-0479">Metal-binding</keyword>
<dbReference type="GO" id="GO:0006508">
    <property type="term" value="P:proteolysis"/>
    <property type="evidence" value="ECO:0007669"/>
    <property type="project" value="UniProtKB-KW"/>
</dbReference>
<dbReference type="Pfam" id="PF02128">
    <property type="entry name" value="Peptidase_M36"/>
    <property type="match status" value="1"/>
</dbReference>
<dbReference type="PANTHER" id="PTHR33478:SF1">
    <property type="entry name" value="EXTRACELLULAR METALLOPROTEINASE MEP"/>
    <property type="match status" value="1"/>
</dbReference>
<evidence type="ECO:0000313" key="16">
    <source>
        <dbReference type="Proteomes" id="UP000654918"/>
    </source>
</evidence>
<evidence type="ECO:0000256" key="5">
    <source>
        <dbReference type="ARBA" id="ARBA00022723"/>
    </source>
</evidence>
<evidence type="ECO:0000256" key="8">
    <source>
        <dbReference type="ARBA" id="ARBA00022833"/>
    </source>
</evidence>
<organism evidence="15 16">
    <name type="scientific">Colletotrichum plurivorum</name>
    <dbReference type="NCBI Taxonomy" id="2175906"/>
    <lineage>
        <taxon>Eukaryota</taxon>
        <taxon>Fungi</taxon>
        <taxon>Dikarya</taxon>
        <taxon>Ascomycota</taxon>
        <taxon>Pezizomycotina</taxon>
        <taxon>Sordariomycetes</taxon>
        <taxon>Hypocreomycetidae</taxon>
        <taxon>Glomerellales</taxon>
        <taxon>Glomerellaceae</taxon>
        <taxon>Colletotrichum</taxon>
        <taxon>Colletotrichum orchidearum species complex</taxon>
    </lineage>
</organism>
<dbReference type="GO" id="GO:0005576">
    <property type="term" value="C:extracellular region"/>
    <property type="evidence" value="ECO:0007669"/>
    <property type="project" value="UniProtKB-SubCell"/>
</dbReference>
<evidence type="ECO:0000256" key="2">
    <source>
        <dbReference type="ARBA" id="ARBA00006006"/>
    </source>
</evidence>
<comment type="caution">
    <text evidence="15">The sequence shown here is derived from an EMBL/GenBank/DDBJ whole genome shotgun (WGS) entry which is preliminary data.</text>
</comment>
<feature type="chain" id="PRO_5034494762" description="Extracellular metalloproteinase" evidence="13">
    <location>
        <begin position="19"/>
        <end position="631"/>
    </location>
</feature>
<dbReference type="Proteomes" id="UP000654918">
    <property type="component" value="Unassembled WGS sequence"/>
</dbReference>
<dbReference type="InterPro" id="IPR027268">
    <property type="entry name" value="Peptidase_M4/M1_CTD_sf"/>
</dbReference>
<keyword evidence="7 13" id="KW-0378">Hydrolase</keyword>
<keyword evidence="16" id="KW-1185">Reference proteome</keyword>
<evidence type="ECO:0000256" key="1">
    <source>
        <dbReference type="ARBA" id="ARBA00004613"/>
    </source>
</evidence>
<evidence type="ECO:0000256" key="4">
    <source>
        <dbReference type="ARBA" id="ARBA00022670"/>
    </source>
</evidence>
<feature type="binding site" evidence="12">
    <location>
        <position position="426"/>
    </location>
    <ligand>
        <name>Zn(2+)</name>
        <dbReference type="ChEBI" id="CHEBI:29105"/>
        <note>catalytic</note>
    </ligand>
</feature>
<comment type="similarity">
    <text evidence="2 13">Belongs to the peptidase M36 family.</text>
</comment>
<evidence type="ECO:0000256" key="3">
    <source>
        <dbReference type="ARBA" id="ARBA00022525"/>
    </source>
</evidence>
<keyword evidence="9 13" id="KW-0482">Metalloprotease</keyword>
<dbReference type="SUPFAM" id="SSF55486">
    <property type="entry name" value="Metalloproteases ('zincins'), catalytic domain"/>
    <property type="match status" value="1"/>
</dbReference>
<feature type="active site" evidence="11">
    <location>
        <position position="423"/>
    </location>
</feature>
<gene>
    <name evidence="15" type="ORF">CPLU01_05747</name>
</gene>
<keyword evidence="10 13" id="KW-0865">Zymogen</keyword>
<dbReference type="PRINTS" id="PR00999">
    <property type="entry name" value="FUNGALYSIN"/>
</dbReference>
<dbReference type="Pfam" id="PF07504">
    <property type="entry name" value="FTP"/>
    <property type="match status" value="1"/>
</dbReference>
<dbReference type="InterPro" id="IPR011096">
    <property type="entry name" value="FTP_domain"/>
</dbReference>
<keyword evidence="6 13" id="KW-0732">Signal</keyword>
<evidence type="ECO:0000256" key="13">
    <source>
        <dbReference type="RuleBase" id="RU364017"/>
    </source>
</evidence>
<dbReference type="CDD" id="cd09596">
    <property type="entry name" value="M36"/>
    <property type="match status" value="1"/>
</dbReference>
<dbReference type="InterPro" id="IPR050371">
    <property type="entry name" value="Fungal_virulence_M36"/>
</dbReference>
<evidence type="ECO:0000313" key="15">
    <source>
        <dbReference type="EMBL" id="KAF6833068.1"/>
    </source>
</evidence>
<dbReference type="Gene3D" id="3.10.170.10">
    <property type="match status" value="1"/>
</dbReference>
<feature type="signal peptide" evidence="13">
    <location>
        <begin position="1"/>
        <end position="18"/>
    </location>
</feature>
<evidence type="ECO:0000256" key="11">
    <source>
        <dbReference type="PIRSR" id="PIRSR601842-1"/>
    </source>
</evidence>
<evidence type="ECO:0000256" key="12">
    <source>
        <dbReference type="PIRSR" id="PIRSR601842-2"/>
    </source>
</evidence>
<dbReference type="InterPro" id="IPR001842">
    <property type="entry name" value="Peptidase_M36"/>
</dbReference>
<dbReference type="EMBL" id="WIGO01000062">
    <property type="protein sequence ID" value="KAF6833068.1"/>
    <property type="molecule type" value="Genomic_DNA"/>
</dbReference>
<keyword evidence="8 12" id="KW-0862">Zinc</keyword>
<comment type="subcellular location">
    <subcellularLocation>
        <location evidence="1 13">Secreted</location>
    </subcellularLocation>
</comment>
<feature type="binding site" evidence="12">
    <location>
        <position position="422"/>
    </location>
    <ligand>
        <name>Zn(2+)</name>
        <dbReference type="ChEBI" id="CHEBI:29105"/>
        <note>catalytic</note>
    </ligand>
</feature>
<dbReference type="PANTHER" id="PTHR33478">
    <property type="entry name" value="EXTRACELLULAR METALLOPROTEINASE MEP"/>
    <property type="match status" value="1"/>
</dbReference>
<dbReference type="Gene3D" id="1.10.390.10">
    <property type="entry name" value="Neutral Protease Domain 2"/>
    <property type="match status" value="1"/>
</dbReference>
<comment type="cofactor">
    <cofactor evidence="12">
        <name>Zn(2+)</name>
        <dbReference type="ChEBI" id="CHEBI:29105"/>
    </cofactor>
    <text evidence="12">Binds 1 zinc ion per subunit.</text>
</comment>
<name>A0A8H6KKR5_9PEZI</name>
<evidence type="ECO:0000256" key="9">
    <source>
        <dbReference type="ARBA" id="ARBA00023049"/>
    </source>
</evidence>
<evidence type="ECO:0000256" key="10">
    <source>
        <dbReference type="ARBA" id="ARBA00023145"/>
    </source>
</evidence>
<dbReference type="GO" id="GO:0004222">
    <property type="term" value="F:metalloendopeptidase activity"/>
    <property type="evidence" value="ECO:0007669"/>
    <property type="project" value="InterPro"/>
</dbReference>
<feature type="domain" description="FTP" evidence="14">
    <location>
        <begin position="85"/>
        <end position="135"/>
    </location>
</feature>